<dbReference type="EMBL" id="KV424117">
    <property type="protein sequence ID" value="KZT51255.1"/>
    <property type="molecule type" value="Genomic_DNA"/>
</dbReference>
<evidence type="ECO:0000256" key="1">
    <source>
        <dbReference type="SAM" id="MobiDB-lite"/>
    </source>
</evidence>
<protein>
    <submittedName>
        <fullName evidence="2">Uncharacterized protein</fullName>
    </submittedName>
</protein>
<reference evidence="2 3" key="1">
    <citation type="journal article" date="2016" name="Mol. Biol. Evol.">
        <title>Comparative Genomics of Early-Diverging Mushroom-Forming Fungi Provides Insights into the Origins of Lignocellulose Decay Capabilities.</title>
        <authorList>
            <person name="Nagy L.G."/>
            <person name="Riley R."/>
            <person name="Tritt A."/>
            <person name="Adam C."/>
            <person name="Daum C."/>
            <person name="Floudas D."/>
            <person name="Sun H."/>
            <person name="Yadav J.S."/>
            <person name="Pangilinan J."/>
            <person name="Larsson K.H."/>
            <person name="Matsuura K."/>
            <person name="Barry K."/>
            <person name="Labutti K."/>
            <person name="Kuo R."/>
            <person name="Ohm R.A."/>
            <person name="Bhattacharya S.S."/>
            <person name="Shirouzu T."/>
            <person name="Yoshinaga Y."/>
            <person name="Martin F.M."/>
            <person name="Grigoriev I.V."/>
            <person name="Hibbett D.S."/>
        </authorList>
    </citation>
    <scope>NUCLEOTIDE SEQUENCE [LARGE SCALE GENOMIC DNA]</scope>
    <source>
        <strain evidence="2 3">HHB12733</strain>
    </source>
</reference>
<evidence type="ECO:0000313" key="2">
    <source>
        <dbReference type="EMBL" id="KZT51255.1"/>
    </source>
</evidence>
<dbReference type="AlphaFoldDB" id="A0A165CRI2"/>
<feature type="region of interest" description="Disordered" evidence="1">
    <location>
        <begin position="1"/>
        <end position="29"/>
    </location>
</feature>
<gene>
    <name evidence="2" type="ORF">CALCODRAFT_146111</name>
</gene>
<dbReference type="Proteomes" id="UP000076842">
    <property type="component" value="Unassembled WGS sequence"/>
</dbReference>
<name>A0A165CRI2_9BASI</name>
<accession>A0A165CRI2</accession>
<keyword evidence="3" id="KW-1185">Reference proteome</keyword>
<organism evidence="2 3">
    <name type="scientific">Calocera cornea HHB12733</name>
    <dbReference type="NCBI Taxonomy" id="1353952"/>
    <lineage>
        <taxon>Eukaryota</taxon>
        <taxon>Fungi</taxon>
        <taxon>Dikarya</taxon>
        <taxon>Basidiomycota</taxon>
        <taxon>Agaricomycotina</taxon>
        <taxon>Dacrymycetes</taxon>
        <taxon>Dacrymycetales</taxon>
        <taxon>Dacrymycetaceae</taxon>
        <taxon>Calocera</taxon>
    </lineage>
</organism>
<feature type="compositionally biased region" description="Polar residues" evidence="1">
    <location>
        <begin position="1"/>
        <end position="11"/>
    </location>
</feature>
<sequence length="162" mass="16923">MGTTSPSSRETVSSRRNGDRSPSPRQLVTSTSSKCIHLFVRSPVPNSLHPALVLPCPASGRSQSFAPRVLASLALILSFAYSSLAQAQAPVLSALLNPRHPAPLPHPTGPTILTSMGYVGASNASTHSLSHALASLLCARPGLRSKSSKYLMVRPHGNGPSV</sequence>
<evidence type="ECO:0000313" key="3">
    <source>
        <dbReference type="Proteomes" id="UP000076842"/>
    </source>
</evidence>
<proteinExistence type="predicted"/>
<dbReference type="InParanoid" id="A0A165CRI2"/>